<dbReference type="OrthoDB" id="1955542at2"/>
<dbReference type="Proteomes" id="UP000245720">
    <property type="component" value="Unassembled WGS sequence"/>
</dbReference>
<evidence type="ECO:0000313" key="1">
    <source>
        <dbReference type="EMBL" id="PWJ13017.1"/>
    </source>
</evidence>
<dbReference type="EMBL" id="QGDI01000005">
    <property type="protein sequence ID" value="PWJ13017.1"/>
    <property type="molecule type" value="Genomic_DNA"/>
</dbReference>
<dbReference type="RefSeq" id="WP_109726303.1">
    <property type="nucleotide sequence ID" value="NZ_QGDI01000005.1"/>
</dbReference>
<organism evidence="1 2">
    <name type="scientific">Ruminococcus flavefaciens</name>
    <dbReference type="NCBI Taxonomy" id="1265"/>
    <lineage>
        <taxon>Bacteria</taxon>
        <taxon>Bacillati</taxon>
        <taxon>Bacillota</taxon>
        <taxon>Clostridia</taxon>
        <taxon>Eubacteriales</taxon>
        <taxon>Oscillospiraceae</taxon>
        <taxon>Ruminococcus</taxon>
    </lineage>
</organism>
<reference evidence="1 2" key="1">
    <citation type="submission" date="2018-05" db="EMBL/GenBank/DDBJ databases">
        <title>The Hungate 1000. A catalogue of reference genomes from the rumen microbiome.</title>
        <authorList>
            <person name="Kelly W."/>
        </authorList>
    </citation>
    <scope>NUCLEOTIDE SEQUENCE [LARGE SCALE GENOMIC DNA]</scope>
    <source>
        <strain evidence="1 2">SAb67</strain>
    </source>
</reference>
<protein>
    <submittedName>
        <fullName evidence="1">Uncharacterized protein</fullName>
    </submittedName>
</protein>
<comment type="caution">
    <text evidence="1">The sequence shown here is derived from an EMBL/GenBank/DDBJ whole genome shotgun (WGS) entry which is preliminary data.</text>
</comment>
<accession>A0A315Y2U8</accession>
<dbReference type="AlphaFoldDB" id="A0A315Y2U8"/>
<proteinExistence type="predicted"/>
<sequence>MSRLADRINDDNGFMVKLRMDSRFDLKDYDDIKSALKDVISGWKSDGKVSTEDFVAFLDLIQCLAGGSRFWSDETALMAEDAELELMEIIHDELDL</sequence>
<evidence type="ECO:0000313" key="2">
    <source>
        <dbReference type="Proteomes" id="UP000245720"/>
    </source>
</evidence>
<name>A0A315Y2U8_RUMFL</name>
<gene>
    <name evidence="1" type="ORF">IE37_01516</name>
</gene>